<proteinExistence type="predicted"/>
<evidence type="ECO:0000313" key="2">
    <source>
        <dbReference type="RefSeq" id="XP_033456203.1"/>
    </source>
</evidence>
<reference evidence="2" key="1">
    <citation type="submission" date="2020-01" db="EMBL/GenBank/DDBJ databases">
        <authorList>
            <consortium name="DOE Joint Genome Institute"/>
            <person name="Haridas S."/>
            <person name="Albert R."/>
            <person name="Binder M."/>
            <person name="Bloem J."/>
            <person name="Labutti K."/>
            <person name="Salamov A."/>
            <person name="Andreopoulos B."/>
            <person name="Baker S.E."/>
            <person name="Barry K."/>
            <person name="Bills G."/>
            <person name="Bluhm B.H."/>
            <person name="Cannon C."/>
            <person name="Castanera R."/>
            <person name="Culley D.E."/>
            <person name="Daum C."/>
            <person name="Ezra D."/>
            <person name="Gonzalez J.B."/>
            <person name="Henrissat B."/>
            <person name="Kuo A."/>
            <person name="Liang C."/>
            <person name="Lipzen A."/>
            <person name="Lutzoni F."/>
            <person name="Magnuson J."/>
            <person name="Mondo S."/>
            <person name="Nolan M."/>
            <person name="Ohm R."/>
            <person name="Pangilinan J."/>
            <person name="Park H.-J."/>
            <person name="Ramirez L."/>
            <person name="Alfaro M."/>
            <person name="Sun H."/>
            <person name="Tritt A."/>
            <person name="Yoshinaga Y."/>
            <person name="Zwiers L.-H."/>
            <person name="Turgeon B.G."/>
            <person name="Goodwin S.B."/>
            <person name="Spatafora J.W."/>
            <person name="Crous P.W."/>
            <person name="Grigoriev I.V."/>
        </authorList>
    </citation>
    <scope>NUCLEOTIDE SEQUENCE</scope>
    <source>
        <strain evidence="2">CBS 342.82</strain>
    </source>
</reference>
<dbReference type="GeneID" id="54366701"/>
<sequence length="194" mass="21612">MLYTGICYRQSIPHSSQVYVHRWTALPSIHLVRLYLPCPPGPAGTIGRKSVLPNRSRPTHLRCRSRIARGIPRDGKAKGKRCEATYRNSGTPITCSTLYLRFDLRSDTISATTIGSARSPLAAEPRPLPIIKIELSGLLVEFSPDASRGRRQRNGIFGNASPDREWHLHSIHSDVVAAVGKPESPKDPFPWWRG</sequence>
<dbReference type="RefSeq" id="XP_033456203.1">
    <property type="nucleotide sequence ID" value="XM_033608900.1"/>
</dbReference>
<evidence type="ECO:0000313" key="1">
    <source>
        <dbReference type="Proteomes" id="UP000504637"/>
    </source>
</evidence>
<dbReference type="Proteomes" id="UP000504637">
    <property type="component" value="Unplaced"/>
</dbReference>
<organism evidence="2">
    <name type="scientific">Dissoconium aciculare CBS 342.82</name>
    <dbReference type="NCBI Taxonomy" id="1314786"/>
    <lineage>
        <taxon>Eukaryota</taxon>
        <taxon>Fungi</taxon>
        <taxon>Dikarya</taxon>
        <taxon>Ascomycota</taxon>
        <taxon>Pezizomycotina</taxon>
        <taxon>Dothideomycetes</taxon>
        <taxon>Dothideomycetidae</taxon>
        <taxon>Mycosphaerellales</taxon>
        <taxon>Dissoconiaceae</taxon>
        <taxon>Dissoconium</taxon>
    </lineage>
</organism>
<protein>
    <submittedName>
        <fullName evidence="2">Uncharacterized protein</fullName>
    </submittedName>
</protein>
<name>A0A6J3LX04_9PEZI</name>
<reference evidence="2" key="3">
    <citation type="submission" date="2025-08" db="UniProtKB">
        <authorList>
            <consortium name="RefSeq"/>
        </authorList>
    </citation>
    <scope>IDENTIFICATION</scope>
    <source>
        <strain evidence="2">CBS 342.82</strain>
    </source>
</reference>
<reference evidence="2" key="2">
    <citation type="submission" date="2020-04" db="EMBL/GenBank/DDBJ databases">
        <authorList>
            <consortium name="NCBI Genome Project"/>
        </authorList>
    </citation>
    <scope>NUCLEOTIDE SEQUENCE</scope>
    <source>
        <strain evidence="2">CBS 342.82</strain>
    </source>
</reference>
<dbReference type="AlphaFoldDB" id="A0A6J3LX04"/>
<accession>A0A6J3LX04</accession>
<gene>
    <name evidence="2" type="ORF">K489DRAFT_75797</name>
</gene>
<keyword evidence="1" id="KW-1185">Reference proteome</keyword>